<dbReference type="EMBL" id="AP014854">
    <property type="protein sequence ID" value="BAR98317.1"/>
    <property type="molecule type" value="Genomic_DNA"/>
</dbReference>
<dbReference type="PATRIC" id="fig|1079.6.peg.628"/>
<dbReference type="Pfam" id="PF00582">
    <property type="entry name" value="Usp"/>
    <property type="match status" value="1"/>
</dbReference>
<reference evidence="4" key="3">
    <citation type="journal article" date="2016" name="Genome Announc.">
        <title>Revised genome sequence of the purple photosynthetic bacterium Blastochloris viridis.</title>
        <authorList>
            <person name="Liu L.N."/>
            <person name="Faulkner M."/>
            <person name="Liu X."/>
            <person name="Huang F."/>
            <person name="Darby A.C."/>
            <person name="Hall N."/>
        </authorList>
    </citation>
    <scope>NUCLEOTIDE SEQUENCE [LARGE SCALE GENOMIC DNA]</scope>
    <source>
        <strain evidence="4">ATCC 19567 / DSM 133 / F</strain>
    </source>
</reference>
<evidence type="ECO:0000313" key="4">
    <source>
        <dbReference type="Proteomes" id="UP000065734"/>
    </source>
</evidence>
<dbReference type="Proteomes" id="UP000065734">
    <property type="component" value="Chromosome I"/>
</dbReference>
<dbReference type="STRING" id="1079.BVIR_610"/>
<proteinExistence type="predicted"/>
<evidence type="ECO:0000313" key="3">
    <source>
        <dbReference type="EMBL" id="CUU41068.1"/>
    </source>
</evidence>
<name>A0A0H5B809_BLAVI</name>
<dbReference type="InterPro" id="IPR014729">
    <property type="entry name" value="Rossmann-like_a/b/a_fold"/>
</dbReference>
<dbReference type="KEGG" id="bvr:BVIR_610"/>
<dbReference type="CDD" id="cd00293">
    <property type="entry name" value="USP-like"/>
    <property type="match status" value="1"/>
</dbReference>
<dbReference type="OrthoDB" id="9813682at2"/>
<dbReference type="EMBL" id="LN907867">
    <property type="protein sequence ID" value="CUU41068.1"/>
    <property type="molecule type" value="Genomic_DNA"/>
</dbReference>
<dbReference type="AlphaFoldDB" id="A0A0H5B809"/>
<accession>A0A0H5B809</accession>
<reference evidence="2" key="1">
    <citation type="journal article" date="2015" name="Genome Announc.">
        <title>Complete Genome Sequence of the Bacteriochlorophyll b-Producing Photosynthetic Bacterium Blastochloris viridis.</title>
        <authorList>
            <person name="Tsukatani Y."/>
            <person name="Hirose Y."/>
            <person name="Harada J."/>
            <person name="Misawa N."/>
            <person name="Mori K."/>
            <person name="Inoue K."/>
            <person name="Tamiaki H."/>
        </authorList>
    </citation>
    <scope>NUCLEOTIDE SEQUENCE [LARGE SCALE GENOMIC DNA]</scope>
    <source>
        <strain evidence="2">DSM 133</strain>
    </source>
</reference>
<dbReference type="InterPro" id="IPR006016">
    <property type="entry name" value="UspA"/>
</dbReference>
<feature type="domain" description="UspA" evidence="1">
    <location>
        <begin position="15"/>
        <end position="122"/>
    </location>
</feature>
<keyword evidence="4" id="KW-1185">Reference proteome</keyword>
<gene>
    <name evidence="2" type="ORF">BV133_724</name>
    <name evidence="3" type="ORF">BVIRIDIS_00540</name>
</gene>
<dbReference type="SUPFAM" id="SSF52402">
    <property type="entry name" value="Adenine nucleotide alpha hydrolases-like"/>
    <property type="match status" value="1"/>
</dbReference>
<organism evidence="3 4">
    <name type="scientific">Blastochloris viridis</name>
    <name type="common">Rhodopseudomonas viridis</name>
    <dbReference type="NCBI Taxonomy" id="1079"/>
    <lineage>
        <taxon>Bacteria</taxon>
        <taxon>Pseudomonadati</taxon>
        <taxon>Pseudomonadota</taxon>
        <taxon>Alphaproteobacteria</taxon>
        <taxon>Hyphomicrobiales</taxon>
        <taxon>Blastochloridaceae</taxon>
        <taxon>Blastochloris</taxon>
    </lineage>
</organism>
<evidence type="ECO:0000259" key="1">
    <source>
        <dbReference type="Pfam" id="PF00582"/>
    </source>
</evidence>
<sequence>MSRKRRAYESGHKPKFLAIIDDTPECDRAVRFGARRMARIGGRLIMLRVIETSDMDQQWLGVADLMRAEAREAAAAMLDRHAANVRSLAGLEPECVVREGDKATEIVRLIDEDEDIAVLVLAAGTGSEGPGPLVTMLAGKPSGTFAIPIAIVPGHLSDDEIDALA</sequence>
<evidence type="ECO:0000313" key="2">
    <source>
        <dbReference type="EMBL" id="BAR98317.1"/>
    </source>
</evidence>
<dbReference type="Gene3D" id="3.40.50.620">
    <property type="entry name" value="HUPs"/>
    <property type="match status" value="1"/>
</dbReference>
<protein>
    <submittedName>
        <fullName evidence="2">Universal stress protein UspA</fullName>
    </submittedName>
    <submittedName>
        <fullName evidence="3">Universal stress protein family protein</fullName>
    </submittedName>
</protein>
<dbReference type="RefSeq" id="WP_055036372.1">
    <property type="nucleotide sequence ID" value="NZ_AP014854.2"/>
</dbReference>
<reference evidence="3" key="2">
    <citation type="submission" date="2015-11" db="EMBL/GenBank/DDBJ databases">
        <authorList>
            <person name="Zhang Y."/>
            <person name="Guo Z."/>
        </authorList>
    </citation>
    <scope>NUCLEOTIDE SEQUENCE</scope>
    <source>
        <strain evidence="3">1</strain>
    </source>
</reference>